<dbReference type="Proteomes" id="UP001152649">
    <property type="component" value="Unassembled WGS sequence"/>
</dbReference>
<sequence length="67" mass="7186">MGVSMRIAVYSSHGASILYVLNTKNRSITSPCAKQDNVDSGSVKLEATGWHYGHYAMGSPPTARVLC</sequence>
<evidence type="ECO:0000313" key="2">
    <source>
        <dbReference type="Proteomes" id="UP001152649"/>
    </source>
</evidence>
<protein>
    <submittedName>
        <fullName evidence="1">Uncharacterized protein</fullName>
    </submittedName>
</protein>
<organism evidence="1 2">
    <name type="scientific">Penicillium salamii</name>
    <dbReference type="NCBI Taxonomy" id="1612424"/>
    <lineage>
        <taxon>Eukaryota</taxon>
        <taxon>Fungi</taxon>
        <taxon>Dikarya</taxon>
        <taxon>Ascomycota</taxon>
        <taxon>Pezizomycotina</taxon>
        <taxon>Eurotiomycetes</taxon>
        <taxon>Eurotiomycetidae</taxon>
        <taxon>Eurotiales</taxon>
        <taxon>Aspergillaceae</taxon>
        <taxon>Penicillium</taxon>
    </lineage>
</organism>
<keyword evidence="2" id="KW-1185">Reference proteome</keyword>
<gene>
    <name evidence="1" type="ORF">PSALAMII_LOCUS8105</name>
</gene>
<evidence type="ECO:0000313" key="1">
    <source>
        <dbReference type="EMBL" id="CAG8404165.1"/>
    </source>
</evidence>
<proteinExistence type="predicted"/>
<name>A0A9W4JQ45_9EURO</name>
<reference evidence="1" key="1">
    <citation type="submission" date="2021-07" db="EMBL/GenBank/DDBJ databases">
        <authorList>
            <person name="Branca A.L. A."/>
        </authorList>
    </citation>
    <scope>NUCLEOTIDE SEQUENCE</scope>
</reference>
<accession>A0A9W4JQ45</accession>
<comment type="caution">
    <text evidence="1">The sequence shown here is derived from an EMBL/GenBank/DDBJ whole genome shotgun (WGS) entry which is preliminary data.</text>
</comment>
<dbReference type="OrthoDB" id="4250781at2759"/>
<dbReference type="EMBL" id="CAJVPG010000420">
    <property type="protein sequence ID" value="CAG8404165.1"/>
    <property type="molecule type" value="Genomic_DNA"/>
</dbReference>
<dbReference type="AlphaFoldDB" id="A0A9W4JQ45"/>